<comment type="similarity">
    <text evidence="2 7">Belongs to the FPP/GGPP synthase family.</text>
</comment>
<keyword evidence="9" id="KW-1185">Reference proteome</keyword>
<dbReference type="PANTHER" id="PTHR43281:SF1">
    <property type="entry name" value="FARNESYL DIPHOSPHATE SYNTHASE"/>
    <property type="match status" value="1"/>
</dbReference>
<dbReference type="InterPro" id="IPR053378">
    <property type="entry name" value="Prenyl_diphosphate_synthase"/>
</dbReference>
<keyword evidence="4" id="KW-0479">Metal-binding</keyword>
<dbReference type="FunFam" id="1.10.600.10:FF:000001">
    <property type="entry name" value="Geranylgeranyl diphosphate synthase"/>
    <property type="match status" value="1"/>
</dbReference>
<dbReference type="Proteomes" id="UP000063234">
    <property type="component" value="Chromosome"/>
</dbReference>
<dbReference type="PANTHER" id="PTHR43281">
    <property type="entry name" value="FARNESYL DIPHOSPHATE SYNTHASE"/>
    <property type="match status" value="1"/>
</dbReference>
<evidence type="ECO:0000313" key="9">
    <source>
        <dbReference type="Proteomes" id="UP000063234"/>
    </source>
</evidence>
<dbReference type="SFLD" id="SFLDS00005">
    <property type="entry name" value="Isoprenoid_Synthase_Type_I"/>
    <property type="match status" value="1"/>
</dbReference>
<dbReference type="Gene3D" id="1.10.600.10">
    <property type="entry name" value="Farnesyl Diphosphate Synthase"/>
    <property type="match status" value="1"/>
</dbReference>
<dbReference type="EMBL" id="AP013035">
    <property type="protein sequence ID" value="BAT72504.1"/>
    <property type="molecule type" value="Genomic_DNA"/>
</dbReference>
<evidence type="ECO:0000256" key="4">
    <source>
        <dbReference type="ARBA" id="ARBA00022723"/>
    </source>
</evidence>
<comment type="cofactor">
    <cofactor evidence="1">
        <name>Mg(2+)</name>
        <dbReference type="ChEBI" id="CHEBI:18420"/>
    </cofactor>
</comment>
<evidence type="ECO:0000313" key="8">
    <source>
        <dbReference type="EMBL" id="BAT72504.1"/>
    </source>
</evidence>
<evidence type="ECO:0000256" key="6">
    <source>
        <dbReference type="ARBA" id="ARBA00023229"/>
    </source>
</evidence>
<dbReference type="InterPro" id="IPR008949">
    <property type="entry name" value="Isoprenoid_synthase_dom_sf"/>
</dbReference>
<dbReference type="PROSITE" id="PS00723">
    <property type="entry name" value="POLYPRENYL_SYNTHASE_1"/>
    <property type="match status" value="1"/>
</dbReference>
<dbReference type="GO" id="GO:0016114">
    <property type="term" value="P:terpenoid biosynthetic process"/>
    <property type="evidence" value="ECO:0007669"/>
    <property type="project" value="UniProtKB-ARBA"/>
</dbReference>
<sequence>MRESFHRLFSYVEERKRLVDDWLDNFVPSEDTPPATLHRAIRYALFPGGKRIRPILCIAAAELVGGRAEDVLPAACAIEMIHTYSLIHDDLPCMDDDDFRRGRPTVHKVFGEAIAVLAGDALLTMAFEALTELNGYPEPSLPKIVMTVNEIAKAAGSQGMVGGQVADIEGEKDPSPTLEKVDFIHLNKTAKMIMVSLKVGALLAGGGYREIEMLSDYGKNIGLAFQVVDDILGEIGDEKKLGKPVKRDRERSKSTYPAVVGIEESKKKARSLVEEAKKSLSIFEEEQCWMLRDLADYILERDR</sequence>
<dbReference type="InterPro" id="IPR033749">
    <property type="entry name" value="Polyprenyl_synt_CS"/>
</dbReference>
<keyword evidence="6" id="KW-0414">Isoprene biosynthesis</keyword>
<dbReference type="PATRIC" id="fig|1298851.3.peg.1799"/>
<dbReference type="SUPFAM" id="SSF48576">
    <property type="entry name" value="Terpenoid synthases"/>
    <property type="match status" value="1"/>
</dbReference>
<gene>
    <name evidence="8" type="primary">ispA</name>
    <name evidence="8" type="ORF">TST_1720</name>
</gene>
<protein>
    <submittedName>
        <fullName evidence="8">Geranylgeranyl diphosphate synthase, type II</fullName>
        <ecNumber evidence="8">2.5.1.1</ecNumber>
        <ecNumber evidence="8">2.5.1.10</ecNumber>
    </submittedName>
</protein>
<dbReference type="InterPro" id="IPR000092">
    <property type="entry name" value="Polyprenyl_synt"/>
</dbReference>
<organism evidence="8 9">
    <name type="scientific">Thermosulfidibacter takaii (strain DSM 17441 / JCM 13301 / NBRC 103674 / ABI70S6)</name>
    <dbReference type="NCBI Taxonomy" id="1298851"/>
    <lineage>
        <taxon>Bacteria</taxon>
        <taxon>Pseudomonadati</taxon>
        <taxon>Thermosulfidibacterota</taxon>
        <taxon>Thermosulfidibacteria</taxon>
        <taxon>Thermosulfidibacterales</taxon>
        <taxon>Thermosulfidibacteraceae</taxon>
    </lineage>
</organism>
<dbReference type="GO" id="GO:0046872">
    <property type="term" value="F:metal ion binding"/>
    <property type="evidence" value="ECO:0007669"/>
    <property type="project" value="UniProtKB-KW"/>
</dbReference>
<dbReference type="EC" id="2.5.1.1" evidence="8"/>
<evidence type="ECO:0000256" key="5">
    <source>
        <dbReference type="ARBA" id="ARBA00022842"/>
    </source>
</evidence>
<dbReference type="GO" id="GO:0004337">
    <property type="term" value="F:(2E,6E)-farnesyl diphosphate synthase activity"/>
    <property type="evidence" value="ECO:0007669"/>
    <property type="project" value="UniProtKB-EC"/>
</dbReference>
<keyword evidence="3 7" id="KW-0808">Transferase</keyword>
<dbReference type="CDD" id="cd00685">
    <property type="entry name" value="Trans_IPPS_HT"/>
    <property type="match status" value="1"/>
</dbReference>
<evidence type="ECO:0000256" key="1">
    <source>
        <dbReference type="ARBA" id="ARBA00001946"/>
    </source>
</evidence>
<dbReference type="GO" id="GO:0005737">
    <property type="term" value="C:cytoplasm"/>
    <property type="evidence" value="ECO:0007669"/>
    <property type="project" value="UniProtKB-ARBA"/>
</dbReference>
<keyword evidence="5" id="KW-0460">Magnesium</keyword>
<accession>A0A0S3QW05</accession>
<dbReference type="PROSITE" id="PS00444">
    <property type="entry name" value="POLYPRENYL_SYNTHASE_2"/>
    <property type="match status" value="1"/>
</dbReference>
<dbReference type="GO" id="GO:0004161">
    <property type="term" value="F:dimethylallyltranstransferase activity"/>
    <property type="evidence" value="ECO:0007669"/>
    <property type="project" value="UniProtKB-EC"/>
</dbReference>
<dbReference type="KEGG" id="ttk:TST_1720"/>
<dbReference type="AlphaFoldDB" id="A0A0S3QW05"/>
<dbReference type="EC" id="2.5.1.10" evidence="8"/>
<dbReference type="OrthoDB" id="9805316at2"/>
<reference evidence="9" key="1">
    <citation type="journal article" date="2018" name="Science">
        <title>A primordial and reversible TCA cycle in a facultatively chemolithoautotrophic thermophile.</title>
        <authorList>
            <person name="Nunoura T."/>
            <person name="Chikaraishi Y."/>
            <person name="Izaki R."/>
            <person name="Suwa T."/>
            <person name="Sato T."/>
            <person name="Harada T."/>
            <person name="Mori K."/>
            <person name="Kato Y."/>
            <person name="Miyazaki M."/>
            <person name="Shimamura S."/>
            <person name="Yanagawa K."/>
            <person name="Shuto A."/>
            <person name="Ohkouchi N."/>
            <person name="Fujita N."/>
            <person name="Takaki Y."/>
            <person name="Atomi H."/>
            <person name="Takai K."/>
        </authorList>
    </citation>
    <scope>NUCLEOTIDE SEQUENCE [LARGE SCALE GENOMIC DNA]</scope>
    <source>
        <strain evidence="9">DSM 17441 / JCM 13301 / NBRC 103674 / ABI70S6</strain>
    </source>
</reference>
<dbReference type="STRING" id="1298851.TST_1720"/>
<evidence type="ECO:0000256" key="3">
    <source>
        <dbReference type="ARBA" id="ARBA00022679"/>
    </source>
</evidence>
<proteinExistence type="inferred from homology"/>
<evidence type="ECO:0000256" key="7">
    <source>
        <dbReference type="RuleBase" id="RU004466"/>
    </source>
</evidence>
<evidence type="ECO:0000256" key="2">
    <source>
        <dbReference type="ARBA" id="ARBA00006706"/>
    </source>
</evidence>
<name>A0A0S3QW05_THET7</name>
<dbReference type="SFLD" id="SFLDG01017">
    <property type="entry name" value="Polyprenyl_Transferase_Like"/>
    <property type="match status" value="1"/>
</dbReference>
<dbReference type="Pfam" id="PF00348">
    <property type="entry name" value="polyprenyl_synt"/>
    <property type="match status" value="1"/>
</dbReference>
<dbReference type="NCBIfam" id="NF045485">
    <property type="entry name" value="FPPsyn"/>
    <property type="match status" value="1"/>
</dbReference>
<dbReference type="RefSeq" id="WP_068550670.1">
    <property type="nucleotide sequence ID" value="NZ_AP013035.1"/>
</dbReference>